<dbReference type="RefSeq" id="WP_206572928.1">
    <property type="nucleotide sequence ID" value="NZ_JAFKCV010000003.1"/>
</dbReference>
<feature type="chain" id="PRO_5037897494" evidence="1">
    <location>
        <begin position="18"/>
        <end position="426"/>
    </location>
</feature>
<name>A0A939IQU9_9ALTE</name>
<sequence length="426" mass="48308">MFRLSAVLLMLAVPVLAQTTSQDEWQDWGAEDWDFATQTASTPVHGFAELALGTRVVDSPFHSGTSLQDARLRLESQYQWNGISLVAKLDGYYDGVLDNWSGRTRELSAQFTPLKNLDIKAGRQILTWGTGDYLFLNDLFPKDWQSFFAGRDDEYLKAPSDAVKVSAYYDLVNINLVWTPQFDPDNYISGDYFSFFSPWAGGLIAPQPGLSAQTPNNDEWALRLYRTIESLELAFYGYDGHHKSPKSLTETGLPTFSRLRAWGASARMPLGAGLANLEISHHQSLDDGNGDNPRIPNSQWLVLVGYEQELVTRLTGAFQFYLEHTSDYAALLTYSPFTQWETEQNRTLVTTRLTWRNATDDLSLSLFAFFSPSDEDAYLRPSLDYRLNDQWSLAGGLNLFSGRDQHSFFGQFEDNSNAWLRVRYSF</sequence>
<dbReference type="Proteomes" id="UP000664654">
    <property type="component" value="Unassembled WGS sequence"/>
</dbReference>
<dbReference type="EMBL" id="JAFKCV010000003">
    <property type="protein sequence ID" value="MBN7824806.1"/>
    <property type="molecule type" value="Genomic_DNA"/>
</dbReference>
<keyword evidence="3" id="KW-1185">Reference proteome</keyword>
<proteinExistence type="predicted"/>
<organism evidence="2 3">
    <name type="scientific">Bowmanella dokdonensis</name>
    <dbReference type="NCBI Taxonomy" id="751969"/>
    <lineage>
        <taxon>Bacteria</taxon>
        <taxon>Pseudomonadati</taxon>
        <taxon>Pseudomonadota</taxon>
        <taxon>Gammaproteobacteria</taxon>
        <taxon>Alteromonadales</taxon>
        <taxon>Alteromonadaceae</taxon>
        <taxon>Bowmanella</taxon>
    </lineage>
</organism>
<comment type="caution">
    <text evidence="2">The sequence shown here is derived from an EMBL/GenBank/DDBJ whole genome shotgun (WGS) entry which is preliminary data.</text>
</comment>
<reference evidence="2" key="1">
    <citation type="submission" date="2021-03" db="EMBL/GenBank/DDBJ databases">
        <title>novel species isolated from a fishpond in China.</title>
        <authorList>
            <person name="Lu H."/>
            <person name="Cai Z."/>
        </authorList>
    </citation>
    <scope>NUCLEOTIDE SEQUENCE</scope>
    <source>
        <strain evidence="2">JCM 30855</strain>
    </source>
</reference>
<evidence type="ECO:0000313" key="2">
    <source>
        <dbReference type="EMBL" id="MBN7824806.1"/>
    </source>
</evidence>
<accession>A0A939IQU9</accession>
<evidence type="ECO:0000313" key="3">
    <source>
        <dbReference type="Proteomes" id="UP000664654"/>
    </source>
</evidence>
<gene>
    <name evidence="2" type="ORF">J0A66_06150</name>
</gene>
<dbReference type="AlphaFoldDB" id="A0A939IQU9"/>
<keyword evidence="1" id="KW-0732">Signal</keyword>
<evidence type="ECO:0000256" key="1">
    <source>
        <dbReference type="SAM" id="SignalP"/>
    </source>
</evidence>
<protein>
    <submittedName>
        <fullName evidence="2">Uncharacterized protein</fullName>
    </submittedName>
</protein>
<feature type="signal peptide" evidence="1">
    <location>
        <begin position="1"/>
        <end position="17"/>
    </location>
</feature>